<feature type="region of interest" description="Disordered" evidence="1">
    <location>
        <begin position="1"/>
        <end position="88"/>
    </location>
</feature>
<name>A0ABQ5FEY4_9ASTR</name>
<evidence type="ECO:0000313" key="2">
    <source>
        <dbReference type="EMBL" id="GJT61832.1"/>
    </source>
</evidence>
<evidence type="ECO:0000313" key="3">
    <source>
        <dbReference type="Proteomes" id="UP001151760"/>
    </source>
</evidence>
<dbReference type="Proteomes" id="UP001151760">
    <property type="component" value="Unassembled WGS sequence"/>
</dbReference>
<keyword evidence="3" id="KW-1185">Reference proteome</keyword>
<proteinExistence type="predicted"/>
<feature type="compositionally biased region" description="Low complexity" evidence="1">
    <location>
        <begin position="21"/>
        <end position="30"/>
    </location>
</feature>
<dbReference type="EMBL" id="BQNB010017322">
    <property type="protein sequence ID" value="GJT61832.1"/>
    <property type="molecule type" value="Genomic_DNA"/>
</dbReference>
<sequence>MLQTFMNPDEEPKEEPKQEAEFAPFAQAAQDNMNSWFEKDDEEDEMEAEEAKEVEVEIDDDEDDAEVIHPYEEDDPLNKPPPDLDTKPEVVAVATAPTPASHATLQPLPPLHRFSGTFYTGDGSSATPFNAKNCKVYAPGPLGKNMDALHSKVKTLARQMKDRSDNEIKIQKKFKSSDLRMNNFDYDLSTLDLTLRE</sequence>
<reference evidence="2" key="2">
    <citation type="submission" date="2022-01" db="EMBL/GenBank/DDBJ databases">
        <authorList>
            <person name="Yamashiro T."/>
            <person name="Shiraishi A."/>
            <person name="Satake H."/>
            <person name="Nakayama K."/>
        </authorList>
    </citation>
    <scope>NUCLEOTIDE SEQUENCE</scope>
</reference>
<accession>A0ABQ5FEY4</accession>
<reference evidence="2" key="1">
    <citation type="journal article" date="2022" name="Int. J. Mol. Sci.">
        <title>Draft Genome of Tanacetum Coccineum: Genomic Comparison of Closely Related Tanacetum-Family Plants.</title>
        <authorList>
            <person name="Yamashiro T."/>
            <person name="Shiraishi A."/>
            <person name="Nakayama K."/>
            <person name="Satake H."/>
        </authorList>
    </citation>
    <scope>NUCLEOTIDE SEQUENCE</scope>
</reference>
<comment type="caution">
    <text evidence="2">The sequence shown here is derived from an EMBL/GenBank/DDBJ whole genome shotgun (WGS) entry which is preliminary data.</text>
</comment>
<gene>
    <name evidence="2" type="ORF">Tco_1005365</name>
</gene>
<evidence type="ECO:0000256" key="1">
    <source>
        <dbReference type="SAM" id="MobiDB-lite"/>
    </source>
</evidence>
<protein>
    <submittedName>
        <fullName evidence="2">Uncharacterized protein</fullName>
    </submittedName>
</protein>
<feature type="compositionally biased region" description="Acidic residues" evidence="1">
    <location>
        <begin position="39"/>
        <end position="48"/>
    </location>
</feature>
<feature type="compositionally biased region" description="Acidic residues" evidence="1">
    <location>
        <begin position="56"/>
        <end position="65"/>
    </location>
</feature>
<organism evidence="2 3">
    <name type="scientific">Tanacetum coccineum</name>
    <dbReference type="NCBI Taxonomy" id="301880"/>
    <lineage>
        <taxon>Eukaryota</taxon>
        <taxon>Viridiplantae</taxon>
        <taxon>Streptophyta</taxon>
        <taxon>Embryophyta</taxon>
        <taxon>Tracheophyta</taxon>
        <taxon>Spermatophyta</taxon>
        <taxon>Magnoliopsida</taxon>
        <taxon>eudicotyledons</taxon>
        <taxon>Gunneridae</taxon>
        <taxon>Pentapetalae</taxon>
        <taxon>asterids</taxon>
        <taxon>campanulids</taxon>
        <taxon>Asterales</taxon>
        <taxon>Asteraceae</taxon>
        <taxon>Asteroideae</taxon>
        <taxon>Anthemideae</taxon>
        <taxon>Anthemidinae</taxon>
        <taxon>Tanacetum</taxon>
    </lineage>
</organism>